<dbReference type="Proteomes" id="UP000694844">
    <property type="component" value="Chromosome 8"/>
</dbReference>
<evidence type="ECO:0000256" key="1">
    <source>
        <dbReference type="SAM" id="MobiDB-lite"/>
    </source>
</evidence>
<dbReference type="AlphaFoldDB" id="A0A8B8B813"/>
<dbReference type="PANTHER" id="PTHR17604">
    <property type="entry name" value="TRANSCRIPTION COFACTOR VESTIGIAL-LIKE PROTEIN 4"/>
    <property type="match status" value="1"/>
</dbReference>
<dbReference type="Pfam" id="PF15245">
    <property type="entry name" value="VGLL4"/>
    <property type="match status" value="1"/>
</dbReference>
<dbReference type="GO" id="GO:0045892">
    <property type="term" value="P:negative regulation of DNA-templated transcription"/>
    <property type="evidence" value="ECO:0007669"/>
    <property type="project" value="TreeGrafter"/>
</dbReference>
<dbReference type="OrthoDB" id="10040691at2759"/>
<dbReference type="InterPro" id="IPR028184">
    <property type="entry name" value="VGLL4"/>
</dbReference>
<keyword evidence="2" id="KW-1185">Reference proteome</keyword>
<evidence type="ECO:0000313" key="2">
    <source>
        <dbReference type="Proteomes" id="UP000694844"/>
    </source>
</evidence>
<dbReference type="GeneID" id="111107792"/>
<organism evidence="2 3">
    <name type="scientific">Crassostrea virginica</name>
    <name type="common">Eastern oyster</name>
    <dbReference type="NCBI Taxonomy" id="6565"/>
    <lineage>
        <taxon>Eukaryota</taxon>
        <taxon>Metazoa</taxon>
        <taxon>Spiralia</taxon>
        <taxon>Lophotrochozoa</taxon>
        <taxon>Mollusca</taxon>
        <taxon>Bivalvia</taxon>
        <taxon>Autobranchia</taxon>
        <taxon>Pteriomorphia</taxon>
        <taxon>Ostreida</taxon>
        <taxon>Ostreoidea</taxon>
        <taxon>Ostreidae</taxon>
        <taxon>Crassostrea</taxon>
    </lineage>
</organism>
<feature type="compositionally biased region" description="Low complexity" evidence="1">
    <location>
        <begin position="231"/>
        <end position="251"/>
    </location>
</feature>
<name>A0A8B8B813_CRAVI</name>
<dbReference type="InterPro" id="IPR006627">
    <property type="entry name" value="TDU_repeat"/>
</dbReference>
<proteinExistence type="predicted"/>
<evidence type="ECO:0000313" key="3">
    <source>
        <dbReference type="RefSeq" id="XP_022298854.1"/>
    </source>
</evidence>
<feature type="region of interest" description="Disordered" evidence="1">
    <location>
        <begin position="197"/>
        <end position="366"/>
    </location>
</feature>
<feature type="compositionally biased region" description="Pro residues" evidence="1">
    <location>
        <begin position="323"/>
        <end position="338"/>
    </location>
</feature>
<feature type="compositionally biased region" description="Low complexity" evidence="1">
    <location>
        <begin position="420"/>
        <end position="439"/>
    </location>
</feature>
<dbReference type="GO" id="GO:0001223">
    <property type="term" value="F:transcription coactivator binding"/>
    <property type="evidence" value="ECO:0007669"/>
    <property type="project" value="TreeGrafter"/>
</dbReference>
<feature type="region of interest" description="Disordered" evidence="1">
    <location>
        <begin position="408"/>
        <end position="439"/>
    </location>
</feature>
<dbReference type="KEGG" id="cvn:111107792"/>
<dbReference type="SMART" id="SM00711">
    <property type="entry name" value="TDU"/>
    <property type="match status" value="3"/>
</dbReference>
<dbReference type="RefSeq" id="XP_022298854.1">
    <property type="nucleotide sequence ID" value="XM_022443146.1"/>
</dbReference>
<sequence length="439" mass="47688">MCDRFAPFGTTNPMMPMLGEPPMGFTDPLRGSLLGLPPYGPPGYGLGMGPIVPVPLWRPVATHPSALLCNSIGCPCNRSPLAMSEILDMYSKSSLPSVDPWRPWYPKHTVPGESYYKSIDSRQSPSKELPTKLLKQDRIKERQELSQTLHYDREHLLKLKNRCAVAPQPGQPNVEGEVYRNGDHHISPLDPFSLRRHYTPVLPPAGSIRDPRGSPPKYSSLESHDAPLNLSLSSSSVPSSSSSSSSSSAFSTQIPRPSVITCAPTATDRNSHYTNVSPPHTPQAVASPKSRQIISAGCEPDIEEHFRRSLGRDYMTSNSPKLVNPPPPPPPPKAPTPPEEVVQTARGSASPKEGDKNNPANVSITGSVDDHFAKSLGSNMWSALKAQNDPEVQTVDDHFAKALGTSTWLRIKKEKETNGSTSPPSSPQQQRPNSSLVST</sequence>
<accession>A0A8B8B813</accession>
<gene>
    <name evidence="3" type="primary">LOC111107792</name>
</gene>
<reference evidence="3" key="1">
    <citation type="submission" date="2025-08" db="UniProtKB">
        <authorList>
            <consortium name="RefSeq"/>
        </authorList>
    </citation>
    <scope>IDENTIFICATION</scope>
    <source>
        <tissue evidence="3">Whole sample</tissue>
    </source>
</reference>
<protein>
    <submittedName>
        <fullName evidence="3">Uncharacterized protein LOC111107792 isoform X1</fullName>
    </submittedName>
</protein>
<dbReference type="PANTHER" id="PTHR17604:SF7">
    <property type="entry name" value="TONDU-DOMAIN-CONTAINING GROWTH INHIBITOR, ISOFORM A"/>
    <property type="match status" value="1"/>
</dbReference>